<evidence type="ECO:0000313" key="3">
    <source>
        <dbReference type="Proteomes" id="UP000000674"/>
    </source>
</evidence>
<dbReference type="SUPFAM" id="SSF46785">
    <property type="entry name" value="Winged helix' DNA-binding domain"/>
    <property type="match status" value="1"/>
</dbReference>
<dbReference type="EMBL" id="CP000477">
    <property type="protein sequence ID" value="ABK13986.1"/>
    <property type="molecule type" value="Genomic_DNA"/>
</dbReference>
<sequence length="88" mass="9866">MTLKRDKLSIISEILQKCIGGATKTAIVYQVNLNFKTVNPYLDLLIARGLIEISQGSTVTYTTTEKGIKLLEDLKRVHDVLKETSEQD</sequence>
<dbReference type="HOGENOM" id="CLU_159725_2_1_2"/>
<evidence type="ECO:0000313" key="2">
    <source>
        <dbReference type="EMBL" id="ABK13986.1"/>
    </source>
</evidence>
<organism evidence="2 3">
    <name type="scientific">Methanothrix thermoacetophila (strain DSM 6194 / JCM 14653 / NBRC 101360 / PT)</name>
    <name type="common">Methanosaeta thermophila</name>
    <dbReference type="NCBI Taxonomy" id="349307"/>
    <lineage>
        <taxon>Archaea</taxon>
        <taxon>Methanobacteriati</taxon>
        <taxon>Methanobacteriota</taxon>
        <taxon>Stenosarchaea group</taxon>
        <taxon>Methanomicrobia</taxon>
        <taxon>Methanotrichales</taxon>
        <taxon>Methanotrichaceae</taxon>
        <taxon>Methanothrix</taxon>
    </lineage>
</organism>
<reference evidence="2 3" key="1">
    <citation type="submission" date="2006-10" db="EMBL/GenBank/DDBJ databases">
        <title>Complete sequence of Methanosaeta thermophila PT.</title>
        <authorList>
            <consortium name="US DOE Joint Genome Institute"/>
            <person name="Copeland A."/>
            <person name="Lucas S."/>
            <person name="Lapidus A."/>
            <person name="Barry K."/>
            <person name="Detter J.C."/>
            <person name="Glavina del Rio T."/>
            <person name="Hammon N."/>
            <person name="Israni S."/>
            <person name="Pitluck S."/>
            <person name="Chain P."/>
            <person name="Malfatti S."/>
            <person name="Shin M."/>
            <person name="Vergez L."/>
            <person name="Schmutz J."/>
            <person name="Larimer F."/>
            <person name="Land M."/>
            <person name="Hauser L."/>
            <person name="Kyrpides N."/>
            <person name="Kim E."/>
            <person name="Smith K.S."/>
            <person name="Ingram-Smith C."/>
            <person name="Richardson P."/>
        </authorList>
    </citation>
    <scope>NUCLEOTIDE SEQUENCE [LARGE SCALE GENOMIC DNA]</scope>
    <source>
        <strain evidence="3">DSM 6194 / JCM 14653 / NBRC 101360 / PT</strain>
    </source>
</reference>
<dbReference type="KEGG" id="mtp:Mthe_0187"/>
<dbReference type="Pfam" id="PF14947">
    <property type="entry name" value="HTH_45"/>
    <property type="match status" value="1"/>
</dbReference>
<dbReference type="OrthoDB" id="140255at2157"/>
<dbReference type="GeneID" id="4462754"/>
<dbReference type="InterPro" id="IPR038723">
    <property type="entry name" value="ArnR1-like_HTH"/>
</dbReference>
<dbReference type="RefSeq" id="WP_011695385.1">
    <property type="nucleotide sequence ID" value="NC_008553.1"/>
</dbReference>
<dbReference type="Gene3D" id="1.10.10.10">
    <property type="entry name" value="Winged helix-like DNA-binding domain superfamily/Winged helix DNA-binding domain"/>
    <property type="match status" value="1"/>
</dbReference>
<dbReference type="Proteomes" id="UP000000674">
    <property type="component" value="Chromosome"/>
</dbReference>
<name>A0B5L2_METTP</name>
<dbReference type="InterPro" id="IPR036388">
    <property type="entry name" value="WH-like_DNA-bd_sf"/>
</dbReference>
<accession>A0B5L2</accession>
<proteinExistence type="predicted"/>
<feature type="domain" description="ArnR1-like winged helix-turn-helix" evidence="1">
    <location>
        <begin position="4"/>
        <end position="81"/>
    </location>
</feature>
<evidence type="ECO:0000259" key="1">
    <source>
        <dbReference type="Pfam" id="PF14947"/>
    </source>
</evidence>
<protein>
    <recommendedName>
        <fullName evidence="1">ArnR1-like winged helix-turn-helix domain-containing protein</fullName>
    </recommendedName>
</protein>
<keyword evidence="3" id="KW-1185">Reference proteome</keyword>
<dbReference type="InterPro" id="IPR036390">
    <property type="entry name" value="WH_DNA-bd_sf"/>
</dbReference>
<dbReference type="AlphaFoldDB" id="A0B5L2"/>
<gene>
    <name evidence="2" type="ordered locus">Mthe_0187</name>
</gene>